<sequence>MSLNGVTIGVIRGAARHCHPRRWSDTVAMIFPA</sequence>
<name>D5X2V1_THIK1</name>
<gene>
    <name evidence="1" type="ordered locus">Tint_0033</name>
</gene>
<accession>D5X2V1</accession>
<dbReference type="HOGENOM" id="CLU_3384296_0_0_4"/>
<proteinExistence type="predicted"/>
<evidence type="ECO:0000313" key="1">
    <source>
        <dbReference type="EMBL" id="ADG29449.1"/>
    </source>
</evidence>
<reference evidence="1" key="1">
    <citation type="submission" date="2010-04" db="EMBL/GenBank/DDBJ databases">
        <title>Complete sequence of Thiomonas intermedia K12.</title>
        <authorList>
            <consortium name="US DOE Joint Genome Institute"/>
            <person name="Lucas S."/>
            <person name="Copeland A."/>
            <person name="Lapidus A."/>
            <person name="Cheng J.-F."/>
            <person name="Bruce D."/>
            <person name="Goodwin L."/>
            <person name="Pitluck S."/>
            <person name="Davenport K."/>
            <person name="Detter J.C."/>
            <person name="Han C."/>
            <person name="Tapia R."/>
            <person name="Land M."/>
            <person name="Hauser L."/>
            <person name="Kyrpides N."/>
            <person name="Ovchinnikova G."/>
            <person name="Kerfeld C.A."/>
            <person name="Cannon G.C."/>
            <person name="Heinhorst S."/>
            <person name="Woyke T."/>
        </authorList>
    </citation>
    <scope>NUCLEOTIDE SEQUENCE [LARGE SCALE GENOMIC DNA]</scope>
    <source>
        <strain evidence="1">K12</strain>
    </source>
</reference>
<organism evidence="1">
    <name type="scientific">Thiomonas intermedia (strain K12)</name>
    <name type="common">Thiobacillus intermedius</name>
    <dbReference type="NCBI Taxonomy" id="75379"/>
    <lineage>
        <taxon>Bacteria</taxon>
        <taxon>Pseudomonadati</taxon>
        <taxon>Pseudomonadota</taxon>
        <taxon>Betaproteobacteria</taxon>
        <taxon>Burkholderiales</taxon>
        <taxon>Thiomonas</taxon>
    </lineage>
</organism>
<protein>
    <submittedName>
        <fullName evidence="1">Uncharacterized protein</fullName>
    </submittedName>
</protein>
<dbReference type="AlphaFoldDB" id="D5X2V1"/>
<dbReference type="KEGG" id="tin:Tint_0033"/>
<dbReference type="EMBL" id="CP002021">
    <property type="protein sequence ID" value="ADG29449.1"/>
    <property type="molecule type" value="Genomic_DNA"/>
</dbReference>